<protein>
    <recommendedName>
        <fullName evidence="2">Reverse transcriptase zinc-binding domain-containing protein</fullName>
    </recommendedName>
</protein>
<evidence type="ECO:0000259" key="2">
    <source>
        <dbReference type="Pfam" id="PF13966"/>
    </source>
</evidence>
<reference evidence="3" key="1">
    <citation type="submission" date="2018-02" db="EMBL/GenBank/DDBJ databases">
        <authorList>
            <person name="Cohen D.B."/>
            <person name="Kent A.D."/>
        </authorList>
    </citation>
    <scope>NUCLEOTIDE SEQUENCE</scope>
</reference>
<name>A0A2N9F999_FAGSY</name>
<feature type="compositionally biased region" description="Polar residues" evidence="1">
    <location>
        <begin position="191"/>
        <end position="202"/>
    </location>
</feature>
<evidence type="ECO:0000313" key="3">
    <source>
        <dbReference type="EMBL" id="SPC83728.1"/>
    </source>
</evidence>
<organism evidence="3">
    <name type="scientific">Fagus sylvatica</name>
    <name type="common">Beechnut</name>
    <dbReference type="NCBI Taxonomy" id="28930"/>
    <lineage>
        <taxon>Eukaryota</taxon>
        <taxon>Viridiplantae</taxon>
        <taxon>Streptophyta</taxon>
        <taxon>Embryophyta</taxon>
        <taxon>Tracheophyta</taxon>
        <taxon>Spermatophyta</taxon>
        <taxon>Magnoliopsida</taxon>
        <taxon>eudicotyledons</taxon>
        <taxon>Gunneridae</taxon>
        <taxon>Pentapetalae</taxon>
        <taxon>rosids</taxon>
        <taxon>fabids</taxon>
        <taxon>Fagales</taxon>
        <taxon>Fagaceae</taxon>
        <taxon>Fagus</taxon>
    </lineage>
</organism>
<accession>A0A2N9F999</accession>
<feature type="region of interest" description="Disordered" evidence="1">
    <location>
        <begin position="375"/>
        <end position="399"/>
    </location>
</feature>
<dbReference type="AlphaFoldDB" id="A0A2N9F999"/>
<proteinExistence type="predicted"/>
<sequence length="659" mass="74500">MSLESRLISLTENFSCEDFRLDPTLGEPNENTNLTLLGKLITLKTIPTSVIRDIVTKAWNQTRSMVVETIRGAHLVLKEWQLDLSWQEVDFSVSTFWIQIHGLPSRWQYKEFLKNIGRKVGVVDDVDLSGEGTMGWQRFVRLRVDINIEAPLKPDFFLPRTGLSDLWIEADNGEQPIDIYSRPVDGEKNDQLNQAPQANHQPLPNKGVGSAVTSTTKVADTGNMTKDHRDTLVHGAQTNFQVWSDSSETPVTLRSHTHKDPQMVATKGQFDAVTGQVRIDCTKTSVEGLIASDVVPLKPNKLSVHRHAEAQRDSFQPNLVHEVWDPAQPALCSLHSDQTCMTDPVPIGDSEGSCWSEGTPPITRRTSKWKKAARTKATNESVPSLSKNSQTRKRRAVQEHDEELNFDIAPLRQKLNTLEEDARIPRHSSFTWRNIAKSRHVLEKGLRWRIGDGSMTRIWQDKWLPTPSTFKVVSPCRLLPQDALVNSLIIDHSHSWNHRLIDEVFLPHEAETIKAIPLRPSRPKDSWCWTGTTRGVFSVQSAYHLLKEVEMANDVGSSSNPSFSQHIWKTIWGLGVQPKIRNFLWRACSNILPTRSKLFDKKISFTYSCSSCNEEAETTIHALWLCLTALEAWSLSGLPWLILLPNPRTLADLLEDAAL</sequence>
<dbReference type="Pfam" id="PF13966">
    <property type="entry name" value="zf-RVT"/>
    <property type="match status" value="1"/>
</dbReference>
<feature type="compositionally biased region" description="Polar residues" evidence="1">
    <location>
        <begin position="376"/>
        <end position="389"/>
    </location>
</feature>
<gene>
    <name evidence="3" type="ORF">FSB_LOCUS11610</name>
</gene>
<feature type="domain" description="Reverse transcriptase zinc-binding" evidence="2">
    <location>
        <begin position="537"/>
        <end position="633"/>
    </location>
</feature>
<dbReference type="EMBL" id="OIVN01000668">
    <property type="protein sequence ID" value="SPC83728.1"/>
    <property type="molecule type" value="Genomic_DNA"/>
</dbReference>
<evidence type="ECO:0000256" key="1">
    <source>
        <dbReference type="SAM" id="MobiDB-lite"/>
    </source>
</evidence>
<dbReference type="InterPro" id="IPR026960">
    <property type="entry name" value="RVT-Znf"/>
</dbReference>
<feature type="region of interest" description="Disordered" evidence="1">
    <location>
        <begin position="183"/>
        <end position="211"/>
    </location>
</feature>